<feature type="region of interest" description="Disordered" evidence="1">
    <location>
        <begin position="16"/>
        <end position="40"/>
    </location>
</feature>
<dbReference type="STRING" id="314230.DSM3645_04043"/>
<reference evidence="2 3" key="1">
    <citation type="submission" date="2006-02" db="EMBL/GenBank/DDBJ databases">
        <authorList>
            <person name="Amann R."/>
            <person name="Ferriera S."/>
            <person name="Johnson J."/>
            <person name="Kravitz S."/>
            <person name="Halpern A."/>
            <person name="Remington K."/>
            <person name="Beeson K."/>
            <person name="Tran B."/>
            <person name="Rogers Y.-H."/>
            <person name="Friedman R."/>
            <person name="Venter J.C."/>
        </authorList>
    </citation>
    <scope>NUCLEOTIDE SEQUENCE [LARGE SCALE GENOMIC DNA]</scope>
    <source>
        <strain evidence="2 3">DSM 3645</strain>
    </source>
</reference>
<organism evidence="2 3">
    <name type="scientific">Blastopirellula marina DSM 3645</name>
    <dbReference type="NCBI Taxonomy" id="314230"/>
    <lineage>
        <taxon>Bacteria</taxon>
        <taxon>Pseudomonadati</taxon>
        <taxon>Planctomycetota</taxon>
        <taxon>Planctomycetia</taxon>
        <taxon>Pirellulales</taxon>
        <taxon>Pirellulaceae</taxon>
        <taxon>Blastopirellula</taxon>
    </lineage>
</organism>
<dbReference type="Proteomes" id="UP000004358">
    <property type="component" value="Unassembled WGS sequence"/>
</dbReference>
<dbReference type="EMBL" id="AANZ01000014">
    <property type="protein sequence ID" value="EAQ79618.1"/>
    <property type="molecule type" value="Genomic_DNA"/>
</dbReference>
<evidence type="ECO:0000313" key="2">
    <source>
        <dbReference type="EMBL" id="EAQ79618.1"/>
    </source>
</evidence>
<name>A3ZV52_9BACT</name>
<dbReference type="AlphaFoldDB" id="A3ZV52"/>
<feature type="compositionally biased region" description="Basic residues" evidence="1">
    <location>
        <begin position="27"/>
        <end position="40"/>
    </location>
</feature>
<dbReference type="HOGENOM" id="CLU_3285730_0_0_0"/>
<evidence type="ECO:0000313" key="3">
    <source>
        <dbReference type="Proteomes" id="UP000004358"/>
    </source>
</evidence>
<comment type="caution">
    <text evidence="2">The sequence shown here is derived from an EMBL/GenBank/DDBJ whole genome shotgun (WGS) entry which is preliminary data.</text>
</comment>
<sequence>MICIAKGWKRISRSLTTPSSTWSDRLKRSRTPKNRRTCLN</sequence>
<gene>
    <name evidence="2" type="ORF">DSM3645_04043</name>
</gene>
<protein>
    <submittedName>
        <fullName evidence="2">Uncharacterized protein</fullName>
    </submittedName>
</protein>
<proteinExistence type="predicted"/>
<evidence type="ECO:0000256" key="1">
    <source>
        <dbReference type="SAM" id="MobiDB-lite"/>
    </source>
</evidence>
<accession>A3ZV52</accession>